<proteinExistence type="predicted"/>
<gene>
    <name evidence="2" type="ORF">CCACVL1_05308</name>
</gene>
<dbReference type="AlphaFoldDB" id="A0A1R3JLI5"/>
<organism evidence="2 3">
    <name type="scientific">Corchorus capsularis</name>
    <name type="common">Jute</name>
    <dbReference type="NCBI Taxonomy" id="210143"/>
    <lineage>
        <taxon>Eukaryota</taxon>
        <taxon>Viridiplantae</taxon>
        <taxon>Streptophyta</taxon>
        <taxon>Embryophyta</taxon>
        <taxon>Tracheophyta</taxon>
        <taxon>Spermatophyta</taxon>
        <taxon>Magnoliopsida</taxon>
        <taxon>eudicotyledons</taxon>
        <taxon>Gunneridae</taxon>
        <taxon>Pentapetalae</taxon>
        <taxon>rosids</taxon>
        <taxon>malvids</taxon>
        <taxon>Malvales</taxon>
        <taxon>Malvaceae</taxon>
        <taxon>Grewioideae</taxon>
        <taxon>Apeibeae</taxon>
        <taxon>Corchorus</taxon>
    </lineage>
</organism>
<dbReference type="Gramene" id="OMO95694">
    <property type="protein sequence ID" value="OMO95694"/>
    <property type="gene ID" value="CCACVL1_05308"/>
</dbReference>
<keyword evidence="3" id="KW-1185">Reference proteome</keyword>
<reference evidence="2 3" key="1">
    <citation type="submission" date="2013-09" db="EMBL/GenBank/DDBJ databases">
        <title>Corchorus capsularis genome sequencing.</title>
        <authorList>
            <person name="Alam M."/>
            <person name="Haque M.S."/>
            <person name="Islam M.S."/>
            <person name="Emdad E.M."/>
            <person name="Islam M.M."/>
            <person name="Ahmed B."/>
            <person name="Halim A."/>
            <person name="Hossen Q.M.M."/>
            <person name="Hossain M.Z."/>
            <person name="Ahmed R."/>
            <person name="Khan M.M."/>
            <person name="Islam R."/>
            <person name="Rashid M.M."/>
            <person name="Khan S.A."/>
            <person name="Rahman M.S."/>
            <person name="Alam M."/>
        </authorList>
    </citation>
    <scope>NUCLEOTIDE SEQUENCE [LARGE SCALE GENOMIC DNA]</scope>
    <source>
        <strain evidence="3">cv. CVL-1</strain>
        <tissue evidence="2">Whole seedling</tissue>
    </source>
</reference>
<sequence length="23" mass="2693">MEALEDGFDKEEEDFEDFEVLGV</sequence>
<protein>
    <submittedName>
        <fullName evidence="2">Uncharacterized protein</fullName>
    </submittedName>
</protein>
<evidence type="ECO:0000313" key="3">
    <source>
        <dbReference type="Proteomes" id="UP000188268"/>
    </source>
</evidence>
<dbReference type="EMBL" id="AWWV01007604">
    <property type="protein sequence ID" value="OMO95694.1"/>
    <property type="molecule type" value="Genomic_DNA"/>
</dbReference>
<accession>A0A1R3JLI5</accession>
<name>A0A1R3JLI5_COCAP</name>
<evidence type="ECO:0000313" key="2">
    <source>
        <dbReference type="EMBL" id="OMO95694.1"/>
    </source>
</evidence>
<feature type="region of interest" description="Disordered" evidence="1">
    <location>
        <begin position="1"/>
        <end position="23"/>
    </location>
</feature>
<evidence type="ECO:0000256" key="1">
    <source>
        <dbReference type="SAM" id="MobiDB-lite"/>
    </source>
</evidence>
<comment type="caution">
    <text evidence="2">The sequence shown here is derived from an EMBL/GenBank/DDBJ whole genome shotgun (WGS) entry which is preliminary data.</text>
</comment>
<dbReference type="Proteomes" id="UP000188268">
    <property type="component" value="Unassembled WGS sequence"/>
</dbReference>